<organism evidence="1 2">
    <name type="scientific">Schistosoma margrebowiei</name>
    <dbReference type="NCBI Taxonomy" id="48269"/>
    <lineage>
        <taxon>Eukaryota</taxon>
        <taxon>Metazoa</taxon>
        <taxon>Spiralia</taxon>
        <taxon>Lophotrochozoa</taxon>
        <taxon>Platyhelminthes</taxon>
        <taxon>Trematoda</taxon>
        <taxon>Digenea</taxon>
        <taxon>Strigeidida</taxon>
        <taxon>Schistosomatoidea</taxon>
        <taxon>Schistosomatidae</taxon>
        <taxon>Schistosoma</taxon>
    </lineage>
</organism>
<name>A0A3P8B234_9TREM</name>
<evidence type="ECO:0000313" key="2">
    <source>
        <dbReference type="Proteomes" id="UP000277204"/>
    </source>
</evidence>
<gene>
    <name evidence="1" type="ORF">SMRZ_LOCUS5396</name>
</gene>
<accession>A0A3P8B234</accession>
<evidence type="ECO:0000313" key="1">
    <source>
        <dbReference type="EMBL" id="VDO65922.1"/>
    </source>
</evidence>
<keyword evidence="2" id="KW-1185">Reference proteome</keyword>
<reference evidence="1 2" key="1">
    <citation type="submission" date="2018-11" db="EMBL/GenBank/DDBJ databases">
        <authorList>
            <consortium name="Pathogen Informatics"/>
        </authorList>
    </citation>
    <scope>NUCLEOTIDE SEQUENCE [LARGE SCALE GENOMIC DNA]</scope>
    <source>
        <strain evidence="1 2">Zambia</strain>
    </source>
</reference>
<proteinExistence type="predicted"/>
<dbReference type="EMBL" id="UZAI01001858">
    <property type="protein sequence ID" value="VDO65922.1"/>
    <property type="molecule type" value="Genomic_DNA"/>
</dbReference>
<protein>
    <submittedName>
        <fullName evidence="1">Uncharacterized protein</fullName>
    </submittedName>
</protein>
<sequence>MLLSSQNFNTNQVVSLIYVIVFIKKSQYPMILRRTVCGLL</sequence>
<dbReference type="AlphaFoldDB" id="A0A3P8B234"/>
<dbReference type="Proteomes" id="UP000277204">
    <property type="component" value="Unassembled WGS sequence"/>
</dbReference>